<dbReference type="SMART" id="SM00849">
    <property type="entry name" value="Lactamase_B"/>
    <property type="match status" value="1"/>
</dbReference>
<accession>A0A0F9NRD2</accession>
<dbReference type="InterPro" id="IPR011108">
    <property type="entry name" value="RMMBL"/>
</dbReference>
<dbReference type="PANTHER" id="PTHR11203">
    <property type="entry name" value="CLEAVAGE AND POLYADENYLATION SPECIFICITY FACTOR FAMILY MEMBER"/>
    <property type="match status" value="1"/>
</dbReference>
<protein>
    <recommendedName>
        <fullName evidence="5">Metallo-beta-lactamase domain-containing protein</fullName>
    </recommendedName>
</protein>
<dbReference type="Pfam" id="PF23023">
    <property type="entry name" value="Anti-Pycsar_Apyc1"/>
    <property type="match status" value="1"/>
</dbReference>
<feature type="domain" description="Beta-Casp" evidence="3">
    <location>
        <begin position="230"/>
        <end position="340"/>
    </location>
</feature>
<dbReference type="EMBL" id="LAZR01003233">
    <property type="protein sequence ID" value="KKN20529.1"/>
    <property type="molecule type" value="Genomic_DNA"/>
</dbReference>
<dbReference type="Gene3D" id="3.40.50.10890">
    <property type="match status" value="1"/>
</dbReference>
<evidence type="ECO:0000256" key="1">
    <source>
        <dbReference type="ARBA" id="ARBA00022801"/>
    </source>
</evidence>
<dbReference type="GO" id="GO:0004521">
    <property type="term" value="F:RNA endonuclease activity"/>
    <property type="evidence" value="ECO:0007669"/>
    <property type="project" value="TreeGrafter"/>
</dbReference>
<dbReference type="AlphaFoldDB" id="A0A0F9NRD2"/>
<dbReference type="SUPFAM" id="SSF56281">
    <property type="entry name" value="Metallo-hydrolase/oxidoreductase"/>
    <property type="match status" value="1"/>
</dbReference>
<dbReference type="Pfam" id="PF10996">
    <property type="entry name" value="Beta-Casp"/>
    <property type="match status" value="1"/>
</dbReference>
<evidence type="ECO:0000259" key="3">
    <source>
        <dbReference type="SMART" id="SM01027"/>
    </source>
</evidence>
<name>A0A0F9NRD2_9ZZZZ</name>
<keyword evidence="1" id="KW-0378">Hydrolase</keyword>
<evidence type="ECO:0008006" key="5">
    <source>
        <dbReference type="Google" id="ProtNLM"/>
    </source>
</evidence>
<sequence length="435" mass="48900">MVKLSFLGSCREIGRSGILVESKNGDKCILDYGIGFNKEKRMPHEVDFNNLKAVALTHSHVDHSGALPYLYKEFTHPFLTNSISLAITEVLIKDMIRISNYPYPFGYRELNLLKQNAIFLEAGNRYKISDNFFVTFIEAGHIPGSVSILLEVDNKNILYTGDFNTGETNLITHANSSNIPPLDGLIIESTYALRDHPPRETVEEKFVEKVIEITENGGKVLIPAFGVARSQEALLILEKFKYQGNIFIDGLARKVSTIFLEHPKFIKDFKTFQRAIRRSQFVLNKKDRVSVRKKKGVIISPSGMLKGGAAIDYLQTILNDPSSAIYLVGYQVEGSPGRGLIDEGVFKFKDLNRRKSVLGDTSIKAVCDYDYFDFSSHVDGKNLRKYILTLNFRKNSNKNIFCVHGDNKSTTTLASDLVDLDFNSVAPETGEVYKI</sequence>
<dbReference type="InterPro" id="IPR050698">
    <property type="entry name" value="MBL"/>
</dbReference>
<dbReference type="GO" id="GO:0016787">
    <property type="term" value="F:hydrolase activity"/>
    <property type="evidence" value="ECO:0007669"/>
    <property type="project" value="UniProtKB-KW"/>
</dbReference>
<evidence type="ECO:0000259" key="2">
    <source>
        <dbReference type="SMART" id="SM00849"/>
    </source>
</evidence>
<dbReference type="InterPro" id="IPR022712">
    <property type="entry name" value="Beta_Casp"/>
</dbReference>
<dbReference type="Pfam" id="PF07521">
    <property type="entry name" value="RMMBL"/>
    <property type="match status" value="1"/>
</dbReference>
<gene>
    <name evidence="4" type="ORF">LCGC14_0934560</name>
</gene>
<dbReference type="InterPro" id="IPR001279">
    <property type="entry name" value="Metallo-B-lactamas"/>
</dbReference>
<evidence type="ECO:0000313" key="4">
    <source>
        <dbReference type="EMBL" id="KKN20529.1"/>
    </source>
</evidence>
<dbReference type="PANTHER" id="PTHR11203:SF52">
    <property type="entry name" value="MRNA 3-END PROCESSING FACTOR"/>
    <property type="match status" value="1"/>
</dbReference>
<reference evidence="4" key="1">
    <citation type="journal article" date="2015" name="Nature">
        <title>Complex archaea that bridge the gap between prokaryotes and eukaryotes.</title>
        <authorList>
            <person name="Spang A."/>
            <person name="Saw J.H."/>
            <person name="Jorgensen S.L."/>
            <person name="Zaremba-Niedzwiedzka K."/>
            <person name="Martijn J."/>
            <person name="Lind A.E."/>
            <person name="van Eijk R."/>
            <person name="Schleper C."/>
            <person name="Guy L."/>
            <person name="Ettema T.J."/>
        </authorList>
    </citation>
    <scope>NUCLEOTIDE SEQUENCE</scope>
</reference>
<dbReference type="InterPro" id="IPR036866">
    <property type="entry name" value="RibonucZ/Hydroxyglut_hydro"/>
</dbReference>
<feature type="domain" description="Metallo-beta-lactamase" evidence="2">
    <location>
        <begin position="14"/>
        <end position="225"/>
    </location>
</feature>
<dbReference type="Gene3D" id="3.60.15.10">
    <property type="entry name" value="Ribonuclease Z/Hydroxyacylglutathione hydrolase-like"/>
    <property type="match status" value="1"/>
</dbReference>
<proteinExistence type="predicted"/>
<dbReference type="SMART" id="SM01027">
    <property type="entry name" value="Beta-Casp"/>
    <property type="match status" value="1"/>
</dbReference>
<organism evidence="4">
    <name type="scientific">marine sediment metagenome</name>
    <dbReference type="NCBI Taxonomy" id="412755"/>
    <lineage>
        <taxon>unclassified sequences</taxon>
        <taxon>metagenomes</taxon>
        <taxon>ecological metagenomes</taxon>
    </lineage>
</organism>
<comment type="caution">
    <text evidence="4">The sequence shown here is derived from an EMBL/GenBank/DDBJ whole genome shotgun (WGS) entry which is preliminary data.</text>
</comment>